<sequence length="102" mass="11292">MDYKDIYRSKFMKADDLNGRSATYTVNGCTAEAVGDDTKLLLEFAETDRPLVLNTTNANAMAQLHGPETDNWGGKKVKLLPSTTQYQGKMVKCTRISPEMLG</sequence>
<protein>
    <submittedName>
        <fullName evidence="1">Uncharacterized protein</fullName>
    </submittedName>
</protein>
<reference evidence="1" key="1">
    <citation type="submission" date="2018-05" db="EMBL/GenBank/DDBJ databases">
        <authorList>
            <person name="Lanie J.A."/>
            <person name="Ng W.-L."/>
            <person name="Kazmierczak K.M."/>
            <person name="Andrzejewski T.M."/>
            <person name="Davidsen T.M."/>
            <person name="Wayne K.J."/>
            <person name="Tettelin H."/>
            <person name="Glass J.I."/>
            <person name="Rusch D."/>
            <person name="Podicherti R."/>
            <person name="Tsui H.-C.T."/>
            <person name="Winkler M.E."/>
        </authorList>
    </citation>
    <scope>NUCLEOTIDE SEQUENCE</scope>
</reference>
<organism evidence="1">
    <name type="scientific">marine metagenome</name>
    <dbReference type="NCBI Taxonomy" id="408172"/>
    <lineage>
        <taxon>unclassified sequences</taxon>
        <taxon>metagenomes</taxon>
        <taxon>ecological metagenomes</taxon>
    </lineage>
</organism>
<dbReference type="EMBL" id="UINC01165847">
    <property type="protein sequence ID" value="SVD67468.1"/>
    <property type="molecule type" value="Genomic_DNA"/>
</dbReference>
<gene>
    <name evidence="1" type="ORF">METZ01_LOCUS420322</name>
</gene>
<evidence type="ECO:0000313" key="1">
    <source>
        <dbReference type="EMBL" id="SVD67468.1"/>
    </source>
</evidence>
<dbReference type="AlphaFoldDB" id="A0A382XAV2"/>
<proteinExistence type="predicted"/>
<accession>A0A382XAV2</accession>
<name>A0A382XAV2_9ZZZZ</name>